<dbReference type="Gene3D" id="3.10.20.90">
    <property type="entry name" value="Phosphatidylinositol 3-kinase Catalytic Subunit, Chain A, domain 1"/>
    <property type="match status" value="1"/>
</dbReference>
<dbReference type="CDD" id="cd17059">
    <property type="entry name" value="Ubl_OTU1"/>
    <property type="match status" value="1"/>
</dbReference>
<dbReference type="InterPro" id="IPR029071">
    <property type="entry name" value="Ubiquitin-like_domsf"/>
</dbReference>
<dbReference type="PROSITE" id="PS50802">
    <property type="entry name" value="OTU"/>
    <property type="match status" value="1"/>
</dbReference>
<dbReference type="GO" id="GO:0016579">
    <property type="term" value="P:protein deubiquitination"/>
    <property type="evidence" value="ECO:0007669"/>
    <property type="project" value="TreeGrafter"/>
</dbReference>
<comment type="catalytic activity">
    <reaction evidence="1 9">
        <text>Thiol-dependent hydrolysis of ester, thioester, amide, peptide and isopeptide bonds formed by the C-terminal Gly of ubiquitin (a 76-residue protein attached to proteins as an intracellular targeting signal).</text>
        <dbReference type="EC" id="3.4.19.12"/>
    </reaction>
</comment>
<proteinExistence type="predicted"/>
<evidence type="ECO:0000256" key="7">
    <source>
        <dbReference type="ARBA" id="ARBA00022807"/>
    </source>
</evidence>
<dbReference type="Pfam" id="PF24560">
    <property type="entry name" value="zf-C2H2_OTU1_C"/>
    <property type="match status" value="1"/>
</dbReference>
<dbReference type="AlphaFoldDB" id="S4REP6"/>
<dbReference type="GO" id="GO:0036503">
    <property type="term" value="P:ERAD pathway"/>
    <property type="evidence" value="ECO:0007669"/>
    <property type="project" value="UniProtKB-UniRule"/>
</dbReference>
<dbReference type="CDD" id="cd22745">
    <property type="entry name" value="OTU_OTU1"/>
    <property type="match status" value="1"/>
</dbReference>
<keyword evidence="3" id="KW-0479">Metal-binding</keyword>
<keyword evidence="4" id="KW-0863">Zinc-finger</keyword>
<dbReference type="FunFam" id="3.10.20.90:FF:000096">
    <property type="entry name" value="Ubiquitin thioesterase OTU1"/>
    <property type="match status" value="1"/>
</dbReference>
<dbReference type="Ensembl" id="ENSPMAT00000003694.1">
    <property type="protein sequence ID" value="ENSPMAP00000003678.1"/>
    <property type="gene ID" value="ENSPMAG00000003371.1"/>
</dbReference>
<keyword evidence="9" id="KW-0963">Cytoplasm</keyword>
<keyword evidence="7 9" id="KW-0788">Thiol protease</keyword>
<dbReference type="Pfam" id="PF21403">
    <property type="entry name" value="OTU1_UBXL"/>
    <property type="match status" value="1"/>
</dbReference>
<keyword evidence="2" id="KW-0645">Protease</keyword>
<dbReference type="PANTHER" id="PTHR13312">
    <property type="entry name" value="HIV-INDUCED PROTEIN-7-LIKE PROTEASE"/>
    <property type="match status" value="1"/>
</dbReference>
<dbReference type="EC" id="3.4.19.12" evidence="9"/>
<feature type="domain" description="OTU" evidence="10">
    <location>
        <begin position="145"/>
        <end position="278"/>
    </location>
</feature>
<evidence type="ECO:0000256" key="1">
    <source>
        <dbReference type="ARBA" id="ARBA00000707"/>
    </source>
</evidence>
<dbReference type="GO" id="GO:0008270">
    <property type="term" value="F:zinc ion binding"/>
    <property type="evidence" value="ECO:0007669"/>
    <property type="project" value="UniProtKB-KW"/>
</dbReference>
<organism evidence="11">
    <name type="scientific">Petromyzon marinus</name>
    <name type="common">Sea lamprey</name>
    <dbReference type="NCBI Taxonomy" id="7757"/>
    <lineage>
        <taxon>Eukaryota</taxon>
        <taxon>Metazoa</taxon>
        <taxon>Chordata</taxon>
        <taxon>Craniata</taxon>
        <taxon>Vertebrata</taxon>
        <taxon>Cyclostomata</taxon>
        <taxon>Hyperoartia</taxon>
        <taxon>Petromyzontiformes</taxon>
        <taxon>Petromyzontidae</taxon>
        <taxon>Petromyzon</taxon>
    </lineage>
</organism>
<keyword evidence="8" id="KW-0862">Zinc</keyword>
<keyword evidence="5 9" id="KW-0833">Ubl conjugation pathway</keyword>
<dbReference type="Pfam" id="PF02338">
    <property type="entry name" value="OTU"/>
    <property type="match status" value="1"/>
</dbReference>
<comment type="function">
    <text evidence="9">Hydrolase that can remove conjugated ubiquitin from proteins and participates in endoplasmic reticulum-associated degradation (ERAD) for misfolded lumenal proteins. May act by triming the ubiquitin chain on the associated substrate to facilitate their threading through the VCP/p97 pore. Cleaves both polyubiquitin and di-ubiquitin.</text>
</comment>
<evidence type="ECO:0000256" key="9">
    <source>
        <dbReference type="RuleBase" id="RU367104"/>
    </source>
</evidence>
<reference evidence="11" key="1">
    <citation type="submission" date="2025-08" db="UniProtKB">
        <authorList>
            <consortium name="Ensembl"/>
        </authorList>
    </citation>
    <scope>IDENTIFICATION</scope>
</reference>
<dbReference type="GO" id="GO:0005829">
    <property type="term" value="C:cytosol"/>
    <property type="evidence" value="ECO:0007669"/>
    <property type="project" value="TreeGrafter"/>
</dbReference>
<evidence type="ECO:0000256" key="8">
    <source>
        <dbReference type="ARBA" id="ARBA00022833"/>
    </source>
</evidence>
<evidence type="ECO:0000313" key="11">
    <source>
        <dbReference type="Ensembl" id="ENSPMAP00000003678.1"/>
    </source>
</evidence>
<dbReference type="InterPro" id="IPR038765">
    <property type="entry name" value="Papain-like_cys_pep_sf"/>
</dbReference>
<dbReference type="InterPro" id="IPR057766">
    <property type="entry name" value="Znf-C2H2_OTU1-like_C"/>
</dbReference>
<dbReference type="GO" id="GO:0004843">
    <property type="term" value="F:cysteine-type deubiquitinase activity"/>
    <property type="evidence" value="ECO:0007669"/>
    <property type="project" value="UniProtKB-UniRule"/>
</dbReference>
<accession>S4REP6</accession>
<evidence type="ECO:0000259" key="10">
    <source>
        <dbReference type="PROSITE" id="PS50802"/>
    </source>
</evidence>
<dbReference type="SUPFAM" id="SSF54001">
    <property type="entry name" value="Cysteine proteinases"/>
    <property type="match status" value="1"/>
</dbReference>
<keyword evidence="6 9" id="KW-0378">Hydrolase</keyword>
<evidence type="ECO:0000256" key="2">
    <source>
        <dbReference type="ARBA" id="ARBA00022670"/>
    </source>
</evidence>
<dbReference type="GO" id="GO:0005634">
    <property type="term" value="C:nucleus"/>
    <property type="evidence" value="ECO:0007669"/>
    <property type="project" value="TreeGrafter"/>
</dbReference>
<dbReference type="SUPFAM" id="SSF54236">
    <property type="entry name" value="Ubiquitin-like"/>
    <property type="match status" value="1"/>
</dbReference>
<reference evidence="11" key="2">
    <citation type="submission" date="2025-09" db="UniProtKB">
        <authorList>
            <consortium name="Ensembl"/>
        </authorList>
    </citation>
    <scope>IDENTIFICATION</scope>
</reference>
<sequence length="354" mass="37812">SFSPTAQGQLGITQLETYKGGKAAPPAAARAAAITAAAAGAATMLRLRCKSKSGTHAVAGLSERSSLRELQARLSEATGIAPAAQRIMAGFPPCDLDLARADASLSELHVKSGDTLIVEEDTARRKTATRPNGLPSPRVTAAPAERRHVVPADNSCLFTSVSYALDGPVAAAAPAAAATAAGRARELRRLIASVVAGEPDTYSEALLGKPNAEYCRWIQEDTWGGAIELSILARFYECEICVADTQTLRVDRFGEGSGYARRALLIYDGIHYDPLELSPVDGAPHRPPRTLFPTTDDVPLAQAQELAEEARRRRQFTDLTRFALRCLACQKGLTGQREAQRHAEETGHLNFGEV</sequence>
<dbReference type="GeneTree" id="ENSGT00390000009989"/>
<dbReference type="HOGENOM" id="CLU_049327_1_1_1"/>
<dbReference type="InterPro" id="IPR003323">
    <property type="entry name" value="OTU_dom"/>
</dbReference>
<dbReference type="PANTHER" id="PTHR13312:SF0">
    <property type="entry name" value="UBIQUITIN THIOESTERASE OTU1"/>
    <property type="match status" value="1"/>
</dbReference>
<evidence type="ECO:0000256" key="5">
    <source>
        <dbReference type="ARBA" id="ARBA00022786"/>
    </source>
</evidence>
<evidence type="ECO:0000256" key="6">
    <source>
        <dbReference type="ARBA" id="ARBA00022801"/>
    </source>
</evidence>
<evidence type="ECO:0000256" key="3">
    <source>
        <dbReference type="ARBA" id="ARBA00022723"/>
    </source>
</evidence>
<comment type="subcellular location">
    <subcellularLocation>
        <location evidence="9">Cytoplasm</location>
    </subcellularLocation>
</comment>
<evidence type="ECO:0000256" key="4">
    <source>
        <dbReference type="ARBA" id="ARBA00022771"/>
    </source>
</evidence>
<dbReference type="OMA" id="TRCILVY"/>
<dbReference type="STRING" id="7757.ENSPMAP00000003678"/>
<name>S4REP6_PETMA</name>
<dbReference type="GO" id="GO:0030968">
    <property type="term" value="P:endoplasmic reticulum unfolded protein response"/>
    <property type="evidence" value="ECO:0007669"/>
    <property type="project" value="TreeGrafter"/>
</dbReference>
<dbReference type="Gene3D" id="3.90.70.80">
    <property type="match status" value="1"/>
</dbReference>
<protein>
    <recommendedName>
        <fullName evidence="9">Ubiquitin thioesterase OTU</fullName>
        <ecNumber evidence="9">3.4.19.12</ecNumber>
    </recommendedName>
</protein>
<dbReference type="InterPro" id="IPR048857">
    <property type="entry name" value="OTU1_Ubl"/>
</dbReference>